<sequence length="771" mass="84219">MDRRKRTSLEAMVDAKNEELRRMLLDKKAMLAEEHKVRERLSRDHANTIHQISNIETAIRRLRADHLASVEAQQAASRAELSVLEQEVAAMNKQRLALERYVVTFDIVDQEHATLKARLRSLKESEGKEAQENAAELEGLKSSVFQLRTRLDEVFRKTLAAVQGQTKDSAMVEVLQEAREAHDHAAQLAKTLKARTATVARVLQAHAQSRRALMQVRVDRDITADTVKAQADRISALDAAVAAQEADVTRRERELQVALTRQAQLATESADLQRLGGEVTAAQRACAAARDRAVKARHRALRAARAGGGGVSSSGMQRSLSLPALRRSGIDTVDTESDRDYKAAEERFLVFRAQLLEIIQNTEQFRSRLKESIAVASKLSQNFLKVSQGEGDSGVALDELLFVDLDKYVLSDLKIQHESYNDINKLVKERYELKVELQHYSDKVQELNDNPKVAAERKVRNEEKYATANTRLREQTDALLRRFAESEVRRRRVLEEDLPRIMDLKRLAYAALATNAEKAAQGLVLAPMRSGSRGSSSAFGSKDLPGSARGSYDNTVTGQGAESARMSDVPLGGTSSQRTSVNTDHGASSHALTAKPAAAALLDSPPSHLYKRASGSMESVQPGGNAGGVVGQSSHSGSAAAAASEDVVSTRTALEQNMGATAVPVSQEVFHEASYEQEQEPVTAAATPEANAADANASRTEPEVVDGGLGPGYMRVRALYDFEAAEEGDLNFKANDIIVTDASRWSADGWVTGTCNGQTGQFPSNYTERID</sequence>
<proteinExistence type="predicted"/>
<dbReference type="Proteomes" id="UP000664859">
    <property type="component" value="Unassembled WGS sequence"/>
</dbReference>
<dbReference type="PANTHER" id="PTHR45929">
    <property type="entry name" value="JAK PATHWAY SIGNAL TRANSDUCTION ADAPTOR MOLECULE"/>
    <property type="match status" value="1"/>
</dbReference>
<feature type="domain" description="SH3" evidence="5">
    <location>
        <begin position="711"/>
        <end position="771"/>
    </location>
</feature>
<dbReference type="PRINTS" id="PR00452">
    <property type="entry name" value="SH3DOMAIN"/>
</dbReference>
<keyword evidence="7" id="KW-1185">Reference proteome</keyword>
<dbReference type="Gene3D" id="1.20.1270.60">
    <property type="entry name" value="Arfaptin homology (AH) domain/BAR domain"/>
    <property type="match status" value="1"/>
</dbReference>
<evidence type="ECO:0000259" key="5">
    <source>
        <dbReference type="PROSITE" id="PS50002"/>
    </source>
</evidence>
<dbReference type="InterPro" id="IPR036028">
    <property type="entry name" value="SH3-like_dom_sf"/>
</dbReference>
<dbReference type="InterPro" id="IPR001452">
    <property type="entry name" value="SH3_domain"/>
</dbReference>
<evidence type="ECO:0000256" key="3">
    <source>
        <dbReference type="SAM" id="Coils"/>
    </source>
</evidence>
<evidence type="ECO:0000313" key="6">
    <source>
        <dbReference type="EMBL" id="KAG5187238.1"/>
    </source>
</evidence>
<dbReference type="EMBL" id="JAFCMP010000090">
    <property type="protein sequence ID" value="KAG5187238.1"/>
    <property type="molecule type" value="Genomic_DNA"/>
</dbReference>
<dbReference type="PANTHER" id="PTHR45929:SF3">
    <property type="entry name" value="JAK PATHWAY SIGNAL TRANSDUCTION ADAPTOR MOLECULE"/>
    <property type="match status" value="1"/>
</dbReference>
<comment type="caution">
    <text evidence="6">The sequence shown here is derived from an EMBL/GenBank/DDBJ whole genome shotgun (WGS) entry which is preliminary data.</text>
</comment>
<gene>
    <name evidence="6" type="ORF">JKP88DRAFT_347993</name>
</gene>
<dbReference type="Gene3D" id="2.30.30.40">
    <property type="entry name" value="SH3 Domains"/>
    <property type="match status" value="1"/>
</dbReference>
<feature type="compositionally biased region" description="Polar residues" evidence="4">
    <location>
        <begin position="573"/>
        <end position="586"/>
    </location>
</feature>
<evidence type="ECO:0000256" key="1">
    <source>
        <dbReference type="ARBA" id="ARBA00022443"/>
    </source>
</evidence>
<dbReference type="SMART" id="SM00326">
    <property type="entry name" value="SH3"/>
    <property type="match status" value="1"/>
</dbReference>
<keyword evidence="3" id="KW-0175">Coiled coil</keyword>
<protein>
    <recommendedName>
        <fullName evidence="5">SH3 domain-containing protein</fullName>
    </recommendedName>
</protein>
<dbReference type="SUPFAM" id="SSF50044">
    <property type="entry name" value="SH3-domain"/>
    <property type="match status" value="1"/>
</dbReference>
<feature type="region of interest" description="Disordered" evidence="4">
    <location>
        <begin position="528"/>
        <end position="591"/>
    </location>
</feature>
<evidence type="ECO:0000256" key="4">
    <source>
        <dbReference type="SAM" id="MobiDB-lite"/>
    </source>
</evidence>
<dbReference type="SUPFAM" id="SSF103657">
    <property type="entry name" value="BAR/IMD domain-like"/>
    <property type="match status" value="1"/>
</dbReference>
<organism evidence="6 7">
    <name type="scientific">Tribonema minus</name>
    <dbReference type="NCBI Taxonomy" id="303371"/>
    <lineage>
        <taxon>Eukaryota</taxon>
        <taxon>Sar</taxon>
        <taxon>Stramenopiles</taxon>
        <taxon>Ochrophyta</taxon>
        <taxon>PX clade</taxon>
        <taxon>Xanthophyceae</taxon>
        <taxon>Tribonematales</taxon>
        <taxon>Tribonemataceae</taxon>
        <taxon>Tribonema</taxon>
    </lineage>
</organism>
<evidence type="ECO:0000313" key="7">
    <source>
        <dbReference type="Proteomes" id="UP000664859"/>
    </source>
</evidence>
<dbReference type="InterPro" id="IPR050670">
    <property type="entry name" value="STAM"/>
</dbReference>
<dbReference type="PROSITE" id="PS50002">
    <property type="entry name" value="SH3"/>
    <property type="match status" value="1"/>
</dbReference>
<feature type="region of interest" description="Disordered" evidence="4">
    <location>
        <begin position="609"/>
        <end position="644"/>
    </location>
</feature>
<accession>A0A836CJ66</accession>
<dbReference type="Pfam" id="PF14604">
    <property type="entry name" value="SH3_9"/>
    <property type="match status" value="1"/>
</dbReference>
<dbReference type="AlphaFoldDB" id="A0A836CJ66"/>
<dbReference type="OrthoDB" id="207120at2759"/>
<feature type="region of interest" description="Disordered" evidence="4">
    <location>
        <begin position="677"/>
        <end position="706"/>
    </location>
</feature>
<feature type="compositionally biased region" description="Low complexity" evidence="4">
    <location>
        <begin position="680"/>
        <end position="697"/>
    </location>
</feature>
<feature type="compositionally biased region" description="Low complexity" evidence="4">
    <location>
        <begin position="631"/>
        <end position="644"/>
    </location>
</feature>
<name>A0A836CJ66_9STRA</name>
<reference evidence="6" key="1">
    <citation type="submission" date="2021-02" db="EMBL/GenBank/DDBJ databases">
        <title>First Annotated Genome of the Yellow-green Alga Tribonema minus.</title>
        <authorList>
            <person name="Mahan K.M."/>
        </authorList>
    </citation>
    <scope>NUCLEOTIDE SEQUENCE</scope>
    <source>
        <strain evidence="6">UTEX B ZZ1240</strain>
    </source>
</reference>
<keyword evidence="1 2" id="KW-0728">SH3 domain</keyword>
<dbReference type="InterPro" id="IPR027267">
    <property type="entry name" value="AH/BAR_dom_sf"/>
</dbReference>
<feature type="coiled-coil region" evidence="3">
    <location>
        <begin position="67"/>
        <end position="101"/>
    </location>
</feature>
<evidence type="ECO:0000256" key="2">
    <source>
        <dbReference type="PROSITE-ProRule" id="PRU00192"/>
    </source>
</evidence>
<dbReference type="CDD" id="cd00174">
    <property type="entry name" value="SH3"/>
    <property type="match status" value="1"/>
</dbReference>